<keyword evidence="3" id="KW-0808">Transferase</keyword>
<sequence length="621" mass="68820">MERHALSYNDWGKGRDMSGKSDRPKDTAGPAEAAAPDFDQFAQNMGRLVEEYGKITAAYLKPIERGEAKTGQADEASDMVKTLGRVAERWVNDPSKIIEAQASLTSDFMNLWSTALKRASGEEVAPVAEPDKRDGRFKDPDWNHPTFDFIKQAYLIGSRWAETMVDKADDLDPHTREKARFYIKQIAGALSPTNFVATNPELLRETMQQNGENLVRGMKMYAEDVEAGGGELKIRQSDGGSFEVGVNIATTPGKVIFRNEIIELIQYAPSTPQVLKRPLLIVPPWINKFYILDLNPEKSFIRWCVAQGLTVFCISWVNPDARHAAKDFESYMREGIFAALDTIEEATGEKKVSAIGYCVGGTLLGVTLAYMAAVRDKRIESATFFTTQVDFSQAGELSVFVDEEQIRAIEEQMAKTGYLDGARMSGAFNMLRPNDLIWSYAVNNYLKGKAPTPFDLLYWNSDSTRMPAANHSFYLRNCYLDNKLSKGGMRIGGKALDLKQVTIPIYNLAAREDHIAPAQSVFNGSQCFGGPVEHVVAGSGHIAGVVNSPAKVKYQYWTGGPVEGRYADWLAKADEHPGSWWPHWFSWLEAQAPKKVPAREPGGGKLKALADAPGTYVKVKA</sequence>
<proteinExistence type="predicted"/>
<reference evidence="8 9" key="1">
    <citation type="submission" date="2016-10" db="EMBL/GenBank/DDBJ databases">
        <authorList>
            <person name="Varghese N."/>
            <person name="Submissions S."/>
        </authorList>
    </citation>
    <scope>NUCLEOTIDE SEQUENCE [LARGE SCALE GENOMIC DNA]</scope>
    <source>
        <strain evidence="8 9">DSM 26672</strain>
    </source>
</reference>
<dbReference type="PANTHER" id="PTHR36837:SF5">
    <property type="entry name" value="POLY-3-HYDROXYBUTYRATE SYNTHASE"/>
    <property type="match status" value="1"/>
</dbReference>
<name>A0ABY0NCR1_9HYPH</name>
<feature type="region of interest" description="Disordered" evidence="5">
    <location>
        <begin position="1"/>
        <end position="37"/>
    </location>
</feature>
<evidence type="ECO:0000256" key="4">
    <source>
        <dbReference type="ARBA" id="ARBA00023315"/>
    </source>
</evidence>
<evidence type="ECO:0000313" key="9">
    <source>
        <dbReference type="Proteomes" id="UP000199468"/>
    </source>
</evidence>
<evidence type="ECO:0000259" key="6">
    <source>
        <dbReference type="Pfam" id="PF00561"/>
    </source>
</evidence>
<feature type="domain" description="Poly-beta-hydroxybutyrate polymerase N-terminal" evidence="7">
    <location>
        <begin position="133"/>
        <end position="304"/>
    </location>
</feature>
<dbReference type="Gene3D" id="3.40.50.1820">
    <property type="entry name" value="alpha/beta hydrolase"/>
    <property type="match status" value="1"/>
</dbReference>
<evidence type="ECO:0000256" key="5">
    <source>
        <dbReference type="SAM" id="MobiDB-lite"/>
    </source>
</evidence>
<comment type="subcellular location">
    <subcellularLocation>
        <location evidence="1">Cytoplasm</location>
    </subcellularLocation>
</comment>
<dbReference type="InterPro" id="IPR051321">
    <property type="entry name" value="PHA/PHB_synthase"/>
</dbReference>
<evidence type="ECO:0000256" key="3">
    <source>
        <dbReference type="ARBA" id="ARBA00022679"/>
    </source>
</evidence>
<dbReference type="Pfam" id="PF07167">
    <property type="entry name" value="PhaC_N"/>
    <property type="match status" value="1"/>
</dbReference>
<keyword evidence="4" id="KW-0012">Acyltransferase</keyword>
<accession>A0ABY0NCR1</accession>
<evidence type="ECO:0000256" key="2">
    <source>
        <dbReference type="ARBA" id="ARBA00022490"/>
    </source>
</evidence>
<dbReference type="PANTHER" id="PTHR36837">
    <property type="entry name" value="POLY(3-HYDROXYALKANOATE) POLYMERASE SUBUNIT PHAC"/>
    <property type="match status" value="1"/>
</dbReference>
<dbReference type="InterPro" id="IPR000073">
    <property type="entry name" value="AB_hydrolase_1"/>
</dbReference>
<comment type="caution">
    <text evidence="8">The sequence shown here is derived from an EMBL/GenBank/DDBJ whole genome shotgun (WGS) entry which is preliminary data.</text>
</comment>
<feature type="compositionally biased region" description="Basic and acidic residues" evidence="5">
    <location>
        <begin position="12"/>
        <end position="26"/>
    </location>
</feature>
<dbReference type="SUPFAM" id="SSF53474">
    <property type="entry name" value="alpha/beta-Hydrolases"/>
    <property type="match status" value="1"/>
</dbReference>
<dbReference type="EMBL" id="FNBZ01000001">
    <property type="protein sequence ID" value="SDF28945.1"/>
    <property type="molecule type" value="Genomic_DNA"/>
</dbReference>
<gene>
    <name evidence="8" type="ORF">SAMN05421844_101258</name>
</gene>
<evidence type="ECO:0000259" key="7">
    <source>
        <dbReference type="Pfam" id="PF07167"/>
    </source>
</evidence>
<dbReference type="NCBIfam" id="TIGR01838">
    <property type="entry name" value="PHA_synth_I"/>
    <property type="match status" value="1"/>
</dbReference>
<dbReference type="Pfam" id="PF00561">
    <property type="entry name" value="Abhydrolase_1"/>
    <property type="match status" value="1"/>
</dbReference>
<dbReference type="InterPro" id="IPR010963">
    <property type="entry name" value="PHA_synth_I"/>
</dbReference>
<keyword evidence="9" id="KW-1185">Reference proteome</keyword>
<feature type="domain" description="AB hydrolase-1" evidence="6">
    <location>
        <begin position="308"/>
        <end position="543"/>
    </location>
</feature>
<keyword evidence="2" id="KW-0963">Cytoplasm</keyword>
<dbReference type="InterPro" id="IPR010941">
    <property type="entry name" value="PhaC_N"/>
</dbReference>
<organism evidence="8 9">
    <name type="scientific">Bosea robiniae</name>
    <dbReference type="NCBI Taxonomy" id="1036780"/>
    <lineage>
        <taxon>Bacteria</taxon>
        <taxon>Pseudomonadati</taxon>
        <taxon>Pseudomonadota</taxon>
        <taxon>Alphaproteobacteria</taxon>
        <taxon>Hyphomicrobiales</taxon>
        <taxon>Boseaceae</taxon>
        <taxon>Bosea</taxon>
    </lineage>
</organism>
<dbReference type="Proteomes" id="UP000199468">
    <property type="component" value="Unassembled WGS sequence"/>
</dbReference>
<evidence type="ECO:0000256" key="1">
    <source>
        <dbReference type="ARBA" id="ARBA00004496"/>
    </source>
</evidence>
<dbReference type="InterPro" id="IPR029058">
    <property type="entry name" value="AB_hydrolase_fold"/>
</dbReference>
<evidence type="ECO:0000313" key="8">
    <source>
        <dbReference type="EMBL" id="SDF28945.1"/>
    </source>
</evidence>
<protein>
    <submittedName>
        <fullName evidence="8">Polyhydroxyalkanoate synthase</fullName>
    </submittedName>
</protein>